<sequence>MEIGRLTAGGVREKSLFFSVSHHFKSSPINVQTSRHKKSSQSRKKMCFLLLFFFFFLM</sequence>
<dbReference type="EMBL" id="CH473975">
    <property type="protein sequence ID" value="EDL95231.1"/>
    <property type="molecule type" value="Genomic_DNA"/>
</dbReference>
<accession>A6J3Q8</accession>
<name>A6J3Q8_RAT</name>
<gene>
    <name evidence="1" type="ORF">rCG_58462</name>
</gene>
<proteinExistence type="predicted"/>
<reference evidence="2" key="1">
    <citation type="submission" date="2005-09" db="EMBL/GenBank/DDBJ databases">
        <authorList>
            <person name="Mural R.J."/>
            <person name="Li P.W."/>
            <person name="Adams M.D."/>
            <person name="Amanatides P.G."/>
            <person name="Baden-Tillson H."/>
            <person name="Barnstead M."/>
            <person name="Chin S.H."/>
            <person name="Dew I."/>
            <person name="Evans C.A."/>
            <person name="Ferriera S."/>
            <person name="Flanigan M."/>
            <person name="Fosler C."/>
            <person name="Glodek A."/>
            <person name="Gu Z."/>
            <person name="Holt R.A."/>
            <person name="Jennings D."/>
            <person name="Kraft C.L."/>
            <person name="Lu F."/>
            <person name="Nguyen T."/>
            <person name="Nusskern D.R."/>
            <person name="Pfannkoch C.M."/>
            <person name="Sitter C."/>
            <person name="Sutton G.G."/>
            <person name="Venter J.C."/>
            <person name="Wang Z."/>
            <person name="Woodage T."/>
            <person name="Zheng X.H."/>
            <person name="Zhong F."/>
        </authorList>
    </citation>
    <scope>NUCLEOTIDE SEQUENCE [LARGE SCALE GENOMIC DNA]</scope>
    <source>
        <strain>BN</strain>
        <strain evidence="2">Sprague-Dawley</strain>
    </source>
</reference>
<protein>
    <submittedName>
        <fullName evidence="1">RCG58462</fullName>
    </submittedName>
</protein>
<evidence type="ECO:0000313" key="2">
    <source>
        <dbReference type="Proteomes" id="UP000234681"/>
    </source>
</evidence>
<organism evidence="1 2">
    <name type="scientific">Rattus norvegicus</name>
    <name type="common">Rat</name>
    <dbReference type="NCBI Taxonomy" id="10116"/>
    <lineage>
        <taxon>Eukaryota</taxon>
        <taxon>Metazoa</taxon>
        <taxon>Chordata</taxon>
        <taxon>Craniata</taxon>
        <taxon>Vertebrata</taxon>
        <taxon>Euteleostomi</taxon>
        <taxon>Mammalia</taxon>
        <taxon>Eutheria</taxon>
        <taxon>Euarchontoglires</taxon>
        <taxon>Glires</taxon>
        <taxon>Rodentia</taxon>
        <taxon>Myomorpha</taxon>
        <taxon>Muroidea</taxon>
        <taxon>Muridae</taxon>
        <taxon>Murinae</taxon>
        <taxon>Rattus</taxon>
    </lineage>
</organism>
<dbReference type="Proteomes" id="UP000234681">
    <property type="component" value="Chromosome 8"/>
</dbReference>
<dbReference type="AlphaFoldDB" id="A6J3Q8"/>
<evidence type="ECO:0000313" key="1">
    <source>
        <dbReference type="EMBL" id="EDL95231.1"/>
    </source>
</evidence>